<keyword evidence="2" id="KW-1185">Reference proteome</keyword>
<proteinExistence type="predicted"/>
<evidence type="ECO:0000313" key="2">
    <source>
        <dbReference type="Proteomes" id="UP001163324"/>
    </source>
</evidence>
<organism evidence="1 2">
    <name type="scientific">Trichothecium roseum</name>
    <dbReference type="NCBI Taxonomy" id="47278"/>
    <lineage>
        <taxon>Eukaryota</taxon>
        <taxon>Fungi</taxon>
        <taxon>Dikarya</taxon>
        <taxon>Ascomycota</taxon>
        <taxon>Pezizomycotina</taxon>
        <taxon>Sordariomycetes</taxon>
        <taxon>Hypocreomycetidae</taxon>
        <taxon>Hypocreales</taxon>
        <taxon>Hypocreales incertae sedis</taxon>
        <taxon>Trichothecium</taxon>
    </lineage>
</organism>
<protein>
    <submittedName>
        <fullName evidence="1">Uncharacterized protein</fullName>
    </submittedName>
</protein>
<sequence>MTAQLKPLLLPQWVEQRAAEEERKQMELYYDGQPCDGELPFVYQTTNSSSSDIGSPLTPTFSARGHFRGSSSTSSLDISIAQLQPQECPSSPNQLLAKKASMCQLPDVQEEPIEIFGREVDMDSASSHIDLYSCLCDEPCEHRSTDGRISGDIVSGTEFEYDMSCLSDGEASLPRKLDFPGSPLSGFTNRLGSRFNTMRWRSSSRKASLMSSPTTEVSFENALSRGTSTRSSSVSSHAQRMPSHLYDTSSVASPTVSVYPSRDELDSFRSFGPDGIEDQRSSIERDRALATTPLLPPLSMKPAEEPRPESPLQSPTIELSSAGTDFQSPQTPAYTPRPSLGTRPSNSSLRHVLNGMDLPPPPPGLLQDHDEWSDRLGHANFNIIPQPYEMGALDSDAFAKFCNDWELARANYTKHLVRVGENYGQTSKTYSLTEAKWAEIDGRWQELYDGLVKQTGSVRPSARKSTVESRSRSRGRGRMRSGSATGVSTGRVPNDDFADAQWERLNSRVPNAVPHMMDGDGKFPSLGDEDIVGPMHRVATMERSQSEEKYGAKLWKNLVEKVSLKR</sequence>
<evidence type="ECO:0000313" key="1">
    <source>
        <dbReference type="EMBL" id="KAI9896512.1"/>
    </source>
</evidence>
<name>A0ACC0URE2_9HYPO</name>
<reference evidence="1" key="1">
    <citation type="submission" date="2022-10" db="EMBL/GenBank/DDBJ databases">
        <title>Complete Genome of Trichothecium roseum strain YXFP-22015, a Plant Pathogen Isolated from Citrus.</title>
        <authorList>
            <person name="Wang Y."/>
            <person name="Zhu L."/>
        </authorList>
    </citation>
    <scope>NUCLEOTIDE SEQUENCE</scope>
    <source>
        <strain evidence="1">YXFP-22015</strain>
    </source>
</reference>
<accession>A0ACC0URE2</accession>
<dbReference type="Proteomes" id="UP001163324">
    <property type="component" value="Chromosome 9"/>
</dbReference>
<dbReference type="EMBL" id="CM047948">
    <property type="protein sequence ID" value="KAI9896512.1"/>
    <property type="molecule type" value="Genomic_DNA"/>
</dbReference>
<comment type="caution">
    <text evidence="1">The sequence shown here is derived from an EMBL/GenBank/DDBJ whole genome shotgun (WGS) entry which is preliminary data.</text>
</comment>
<gene>
    <name evidence="1" type="ORF">N3K66_008684</name>
</gene>